<dbReference type="EMBL" id="OU893340">
    <property type="protein sequence ID" value="CAG9796857.1"/>
    <property type="molecule type" value="Genomic_DNA"/>
</dbReference>
<keyword evidence="3" id="KW-1185">Reference proteome</keyword>
<dbReference type="AlphaFoldDB" id="A0A9N9RHV1"/>
<feature type="region of interest" description="Disordered" evidence="1">
    <location>
        <begin position="33"/>
        <end position="52"/>
    </location>
</feature>
<gene>
    <name evidence="2" type="ORF">DIATSA_LOCUS14006</name>
</gene>
<protein>
    <submittedName>
        <fullName evidence="2">Uncharacterized protein</fullName>
    </submittedName>
</protein>
<reference evidence="2" key="2">
    <citation type="submission" date="2022-10" db="EMBL/GenBank/DDBJ databases">
        <authorList>
            <consortium name="ENA_rothamsted_submissions"/>
            <consortium name="culmorum"/>
            <person name="King R."/>
        </authorList>
    </citation>
    <scope>NUCLEOTIDE SEQUENCE</scope>
</reference>
<proteinExistence type="predicted"/>
<organism evidence="2 3">
    <name type="scientific">Diatraea saccharalis</name>
    <name type="common">sugarcane borer</name>
    <dbReference type="NCBI Taxonomy" id="40085"/>
    <lineage>
        <taxon>Eukaryota</taxon>
        <taxon>Metazoa</taxon>
        <taxon>Ecdysozoa</taxon>
        <taxon>Arthropoda</taxon>
        <taxon>Hexapoda</taxon>
        <taxon>Insecta</taxon>
        <taxon>Pterygota</taxon>
        <taxon>Neoptera</taxon>
        <taxon>Endopterygota</taxon>
        <taxon>Lepidoptera</taxon>
        <taxon>Glossata</taxon>
        <taxon>Ditrysia</taxon>
        <taxon>Pyraloidea</taxon>
        <taxon>Crambidae</taxon>
        <taxon>Crambinae</taxon>
        <taxon>Diatraea</taxon>
    </lineage>
</organism>
<accession>A0A9N9RHV1</accession>
<dbReference type="OrthoDB" id="7372576at2759"/>
<evidence type="ECO:0000313" key="3">
    <source>
        <dbReference type="Proteomes" id="UP001153714"/>
    </source>
</evidence>
<sequence length="96" mass="11471">MDTEHYTDFMSKEAIEFGEWVSRVAVPRLLRTRNEPSRRRNSGNMETKKRSIITEKKENECMKYGNLETQKENSFIKDKGNICSRILKRQKIVFRL</sequence>
<dbReference type="Proteomes" id="UP001153714">
    <property type="component" value="Chromosome 9"/>
</dbReference>
<evidence type="ECO:0000256" key="1">
    <source>
        <dbReference type="SAM" id="MobiDB-lite"/>
    </source>
</evidence>
<reference evidence="2" key="1">
    <citation type="submission" date="2021-12" db="EMBL/GenBank/DDBJ databases">
        <authorList>
            <person name="King R."/>
        </authorList>
    </citation>
    <scope>NUCLEOTIDE SEQUENCE</scope>
</reference>
<name>A0A9N9RHV1_9NEOP</name>
<evidence type="ECO:0000313" key="2">
    <source>
        <dbReference type="EMBL" id="CAG9796857.1"/>
    </source>
</evidence>